<comment type="caution">
    <text evidence="3">The sequence shown here is derived from an EMBL/GenBank/DDBJ whole genome shotgun (WGS) entry which is preliminary data.</text>
</comment>
<reference evidence="4" key="2">
    <citation type="submission" date="2024-04" db="EMBL/GenBank/DDBJ databases">
        <authorList>
            <person name="Chen Y."/>
            <person name="Shah S."/>
            <person name="Dougan E. K."/>
            <person name="Thang M."/>
            <person name="Chan C."/>
        </authorList>
    </citation>
    <scope>NUCLEOTIDE SEQUENCE [LARGE SCALE GENOMIC DNA]</scope>
</reference>
<dbReference type="PANTHER" id="PTHR24006">
    <property type="entry name" value="UBIQUITIN CARBOXYL-TERMINAL HYDROLASE"/>
    <property type="match status" value="1"/>
</dbReference>
<dbReference type="PROSITE" id="PS50235">
    <property type="entry name" value="USP_3"/>
    <property type="match status" value="1"/>
</dbReference>
<evidence type="ECO:0000313" key="4">
    <source>
        <dbReference type="EMBL" id="CAL1126995.1"/>
    </source>
</evidence>
<dbReference type="GO" id="GO:0005634">
    <property type="term" value="C:nucleus"/>
    <property type="evidence" value="ECO:0007669"/>
    <property type="project" value="TreeGrafter"/>
</dbReference>
<dbReference type="CDD" id="cd02257">
    <property type="entry name" value="Peptidase_C19"/>
    <property type="match status" value="1"/>
</dbReference>
<dbReference type="Gene3D" id="3.90.70.10">
    <property type="entry name" value="Cysteine proteinases"/>
    <property type="match status" value="1"/>
</dbReference>
<feature type="region of interest" description="Disordered" evidence="1">
    <location>
        <begin position="971"/>
        <end position="1006"/>
    </location>
</feature>
<keyword evidence="5" id="KW-0378">Hydrolase</keyword>
<reference evidence="3" key="1">
    <citation type="submission" date="2022-10" db="EMBL/GenBank/DDBJ databases">
        <authorList>
            <person name="Chen Y."/>
            <person name="Dougan E. K."/>
            <person name="Chan C."/>
            <person name="Rhodes N."/>
            <person name="Thang M."/>
        </authorList>
    </citation>
    <scope>NUCLEOTIDE SEQUENCE</scope>
</reference>
<keyword evidence="6" id="KW-1185">Reference proteome</keyword>
<organism evidence="3">
    <name type="scientific">Cladocopium goreaui</name>
    <dbReference type="NCBI Taxonomy" id="2562237"/>
    <lineage>
        <taxon>Eukaryota</taxon>
        <taxon>Sar</taxon>
        <taxon>Alveolata</taxon>
        <taxon>Dinophyceae</taxon>
        <taxon>Suessiales</taxon>
        <taxon>Symbiodiniaceae</taxon>
        <taxon>Cladocopium</taxon>
    </lineage>
</organism>
<sequence length="1055" mass="119471">MSVPSLEDLLAELDRQEELDAIEEQPEVPDRAEVQEKSHPDQIQQPEQQQQQHEQEGGSSASAAVRTRRGGRFSDLLGSSSVKPSAAMPAMSRDDGDASTRDDERSTGTGQVMQEHHSSSSEEAEGLLRVTELQQLDEVDPERQRAQVEAAAFEERQRKAKEEAEEQAKEDERRRVEAAREAWERHRMAAEEAEERRLRANRYASVLEDKTRKMLEKQSSKRKKLREDERKQKQQEKDKRKEEKMRSEAARMSEKIRKMAENGYALGPSGWVRMDWLSNPAEIGDPNFQVVQGPKSKEEEDEPDEGSVVSDGDNDLEVVDQRPQREEEKAPEACPFEDVLAELDKKQMESMASGAQAADLETVLDIVAADEEREMAAAAAAEVRQGYEKLGEVEEEEDDVPQDATETATKVLRVARKRRPDAKFGEAINEESALKPFNDFMEEKQEGSNSYEERQARSAAIQAKLQAARNRMSIVRYERGSNNTNSAPAAREQRSQSRDLGGRGDNVLQNQSRSRNQECQSGVTSQTYQETAIWVMAEAKVATLGKCTRLVKLQLTEKIIPGETELSGRIYKDWLVHHEIDGRVPQPVSDPPVGLRNVKNMCFLNAILQCLYHTPMLRRNLALACESALVKDRWLIQLQQLFAEMDASRVRKELITATEMAALIRAASTNGEFKEGEQADAHEAFMLLVSRLLEGCISSRGLSLTEKEQIEQSSLIGHIFGMSLSQSVKCKSCGDQSVRSRSEYCFCVTCPVERDRSSLDVKDLLTNYTQEEHINEWKCDKCSKAGCVRHAGIRDPPNVLLVHISRLQRGLGPTVTFEKELTVQCESQKGQKTRKKVKYNLFGVIVYRSMGSNGGHYFAFVKTGRGPKEQWYLADDDDTRSVCWPEVLREEPFMLLYEAVTVIPPLVTDPEQRVFEEEKIQKEVRKKAEAEAAAREKARLKVKKEEAFALYHQRHQADIERLRQSVMSWNPGQKADAKQLEDPSPPGTELSSTTAGSEGRCYRHEDNAWSPPREVVRRRSWQEDFSKWSLFHSCQCSVPSAEYSDGLEDDAMHCA</sequence>
<dbReference type="AlphaFoldDB" id="A0A9P1BJ36"/>
<feature type="region of interest" description="Disordered" evidence="1">
    <location>
        <begin position="435"/>
        <end position="457"/>
    </location>
</feature>
<evidence type="ECO:0000259" key="2">
    <source>
        <dbReference type="PROSITE" id="PS50235"/>
    </source>
</evidence>
<dbReference type="GO" id="GO:0004843">
    <property type="term" value="F:cysteine-type deubiquitinase activity"/>
    <property type="evidence" value="ECO:0007669"/>
    <property type="project" value="InterPro"/>
</dbReference>
<dbReference type="OrthoDB" id="420187at2759"/>
<feature type="compositionally biased region" description="Basic and acidic residues" evidence="1">
    <location>
        <begin position="153"/>
        <end position="198"/>
    </location>
</feature>
<dbReference type="InterPro" id="IPR001394">
    <property type="entry name" value="Peptidase_C19_UCH"/>
</dbReference>
<evidence type="ECO:0000256" key="1">
    <source>
        <dbReference type="SAM" id="MobiDB-lite"/>
    </source>
</evidence>
<accession>A0A9P1BJ36</accession>
<name>A0A9P1BJ36_9DINO</name>
<dbReference type="Proteomes" id="UP001152797">
    <property type="component" value="Unassembled WGS sequence"/>
</dbReference>
<feature type="compositionally biased region" description="Basic and acidic residues" evidence="1">
    <location>
        <begin position="319"/>
        <end position="331"/>
    </location>
</feature>
<feature type="domain" description="USP" evidence="2">
    <location>
        <begin position="593"/>
        <end position="900"/>
    </location>
</feature>
<feature type="compositionally biased region" description="Basic and acidic residues" evidence="1">
    <location>
        <begin position="207"/>
        <end position="255"/>
    </location>
</feature>
<dbReference type="GO" id="GO:0006508">
    <property type="term" value="P:proteolysis"/>
    <property type="evidence" value="ECO:0007669"/>
    <property type="project" value="UniProtKB-KW"/>
</dbReference>
<protein>
    <submittedName>
        <fullName evidence="5">Ubiquitin carboxyl-terminal hydrolase 25 (Deubiquitinating enzyme 25) (AtUBP25) (Ubiquitin thioesterase 25) (Ubiquitin-specific-processing protease 25)</fullName>
    </submittedName>
</protein>
<dbReference type="GO" id="GO:0005829">
    <property type="term" value="C:cytosol"/>
    <property type="evidence" value="ECO:0007669"/>
    <property type="project" value="TreeGrafter"/>
</dbReference>
<dbReference type="EMBL" id="CAMXCT030000087">
    <property type="protein sequence ID" value="CAL4760932.1"/>
    <property type="molecule type" value="Genomic_DNA"/>
</dbReference>
<keyword evidence="5" id="KW-0645">Protease</keyword>
<feature type="compositionally biased region" description="Basic and acidic residues" evidence="1">
    <location>
        <begin position="28"/>
        <end position="40"/>
    </location>
</feature>
<dbReference type="EMBL" id="CAMXCT010000087">
    <property type="protein sequence ID" value="CAI3973620.1"/>
    <property type="molecule type" value="Genomic_DNA"/>
</dbReference>
<feature type="region of interest" description="Disordered" evidence="1">
    <location>
        <begin position="478"/>
        <end position="522"/>
    </location>
</feature>
<feature type="compositionally biased region" description="Polar residues" evidence="1">
    <location>
        <begin position="507"/>
        <end position="522"/>
    </location>
</feature>
<dbReference type="Pfam" id="PF00443">
    <property type="entry name" value="UCH"/>
    <property type="match status" value="1"/>
</dbReference>
<feature type="compositionally biased region" description="Basic and acidic residues" evidence="1">
    <location>
        <begin position="92"/>
        <end position="106"/>
    </location>
</feature>
<feature type="region of interest" description="Disordered" evidence="1">
    <location>
        <begin position="276"/>
        <end position="337"/>
    </location>
</feature>
<dbReference type="InterPro" id="IPR050164">
    <property type="entry name" value="Peptidase_C19"/>
</dbReference>
<proteinExistence type="predicted"/>
<feature type="compositionally biased region" description="Low complexity" evidence="1">
    <location>
        <begin position="42"/>
        <end position="52"/>
    </location>
</feature>
<feature type="compositionally biased region" description="Basic and acidic residues" evidence="1">
    <location>
        <begin position="441"/>
        <end position="456"/>
    </location>
</feature>
<dbReference type="EMBL" id="CAMXCT020000087">
    <property type="protein sequence ID" value="CAL1126995.1"/>
    <property type="molecule type" value="Genomic_DNA"/>
</dbReference>
<evidence type="ECO:0000313" key="3">
    <source>
        <dbReference type="EMBL" id="CAI3973620.1"/>
    </source>
</evidence>
<evidence type="ECO:0000313" key="5">
    <source>
        <dbReference type="EMBL" id="CAL4760932.1"/>
    </source>
</evidence>
<dbReference type="GO" id="GO:0016579">
    <property type="term" value="P:protein deubiquitination"/>
    <property type="evidence" value="ECO:0007669"/>
    <property type="project" value="InterPro"/>
</dbReference>
<evidence type="ECO:0000313" key="6">
    <source>
        <dbReference type="Proteomes" id="UP001152797"/>
    </source>
</evidence>
<dbReference type="InterPro" id="IPR028889">
    <property type="entry name" value="USP"/>
</dbReference>
<dbReference type="SUPFAM" id="SSF54001">
    <property type="entry name" value="Cysteine proteinases"/>
    <property type="match status" value="1"/>
</dbReference>
<dbReference type="InterPro" id="IPR038765">
    <property type="entry name" value="Papain-like_cys_pep_sf"/>
</dbReference>
<gene>
    <name evidence="3" type="ORF">C1SCF055_LOCUS2108</name>
</gene>
<feature type="region of interest" description="Disordered" evidence="1">
    <location>
        <begin position="1"/>
        <end position="255"/>
    </location>
</feature>
<feature type="compositionally biased region" description="Basic and acidic residues" evidence="1">
    <location>
        <begin position="491"/>
        <end position="502"/>
    </location>
</feature>